<dbReference type="Gene3D" id="1.10.3720.10">
    <property type="entry name" value="MetI-like"/>
    <property type="match status" value="1"/>
</dbReference>
<evidence type="ECO:0000256" key="1">
    <source>
        <dbReference type="ARBA" id="ARBA00004651"/>
    </source>
</evidence>
<evidence type="ECO:0000313" key="9">
    <source>
        <dbReference type="EMBL" id="OWV01487.1"/>
    </source>
</evidence>
<name>A0A246RFC5_9ACTN</name>
<comment type="caution">
    <text evidence="9">The sequence shown here is derived from an EMBL/GenBank/DDBJ whole genome shotgun (WGS) entry which is preliminary data.</text>
</comment>
<feature type="transmembrane region" description="Helical" evidence="7">
    <location>
        <begin position="272"/>
        <end position="295"/>
    </location>
</feature>
<dbReference type="PROSITE" id="PS50928">
    <property type="entry name" value="ABC_TM1"/>
    <property type="match status" value="1"/>
</dbReference>
<keyword evidence="10" id="KW-1185">Reference proteome</keyword>
<feature type="transmembrane region" description="Helical" evidence="7">
    <location>
        <begin position="230"/>
        <end position="252"/>
    </location>
</feature>
<evidence type="ECO:0000256" key="7">
    <source>
        <dbReference type="RuleBase" id="RU363032"/>
    </source>
</evidence>
<sequence>MRLVWSRCGHALLVLWGALTLTFLALHLTRGSVVDAIVGNNTQVTPAVRAQIVQDYGLGRPLWQQYLSYLGRLLHGDLGTSYQLQTPVRAAIAEQLPPTLQLMGLATLLAVTTTLVVAVATARRPAWLRAPFALLEVAGVAVPQFWLAILLLTVFSFGLHWFPAFADGPAGLVLPAVALAVPMAGILTQLLRDGLERALEQPFATTARARGQRERGVLVRHALRHALPPALTIFGLLLGSMIGGAVVVEQVFSRPGIGSLLLTAVTGKDIPVVLGVVAVTATGYVAINLIVDLLYPLLDPRLKD</sequence>
<dbReference type="EMBL" id="MZMV01000060">
    <property type="protein sequence ID" value="OWV01487.1"/>
    <property type="molecule type" value="Genomic_DNA"/>
</dbReference>
<feature type="transmembrane region" description="Helical" evidence="7">
    <location>
        <begin position="134"/>
        <end position="158"/>
    </location>
</feature>
<feature type="transmembrane region" description="Helical" evidence="7">
    <location>
        <begin position="170"/>
        <end position="191"/>
    </location>
</feature>
<feature type="transmembrane region" description="Helical" evidence="7">
    <location>
        <begin position="102"/>
        <end position="122"/>
    </location>
</feature>
<comment type="similarity">
    <text evidence="7">Belongs to the binding-protein-dependent transport system permease family.</text>
</comment>
<keyword evidence="2 7" id="KW-0813">Transport</keyword>
<dbReference type="InterPro" id="IPR035906">
    <property type="entry name" value="MetI-like_sf"/>
</dbReference>
<accession>A0A246RFC5</accession>
<proteinExistence type="inferred from homology"/>
<dbReference type="RefSeq" id="WP_088646649.1">
    <property type="nucleotide sequence ID" value="NZ_CBDRBW010000010.1"/>
</dbReference>
<keyword evidence="4 7" id="KW-0812">Transmembrane</keyword>
<gene>
    <name evidence="9" type="ORF">B5D80_26415</name>
</gene>
<evidence type="ECO:0000259" key="8">
    <source>
        <dbReference type="PROSITE" id="PS50928"/>
    </source>
</evidence>
<evidence type="ECO:0000256" key="4">
    <source>
        <dbReference type="ARBA" id="ARBA00022692"/>
    </source>
</evidence>
<evidence type="ECO:0000256" key="2">
    <source>
        <dbReference type="ARBA" id="ARBA00022448"/>
    </source>
</evidence>
<keyword evidence="5 7" id="KW-1133">Transmembrane helix</keyword>
<keyword evidence="3" id="KW-1003">Cell membrane</keyword>
<evidence type="ECO:0000256" key="6">
    <source>
        <dbReference type="ARBA" id="ARBA00023136"/>
    </source>
</evidence>
<dbReference type="OrthoDB" id="9809425at2"/>
<protein>
    <submittedName>
        <fullName evidence="9">ABC transporter permease</fullName>
    </submittedName>
</protein>
<dbReference type="InterPro" id="IPR000515">
    <property type="entry name" value="MetI-like"/>
</dbReference>
<evidence type="ECO:0000256" key="5">
    <source>
        <dbReference type="ARBA" id="ARBA00022989"/>
    </source>
</evidence>
<dbReference type="PANTHER" id="PTHR43163">
    <property type="entry name" value="DIPEPTIDE TRANSPORT SYSTEM PERMEASE PROTEIN DPPB-RELATED"/>
    <property type="match status" value="1"/>
</dbReference>
<evidence type="ECO:0000256" key="3">
    <source>
        <dbReference type="ARBA" id="ARBA00022475"/>
    </source>
</evidence>
<dbReference type="GO" id="GO:0055085">
    <property type="term" value="P:transmembrane transport"/>
    <property type="evidence" value="ECO:0007669"/>
    <property type="project" value="InterPro"/>
</dbReference>
<dbReference type="CDD" id="cd06261">
    <property type="entry name" value="TM_PBP2"/>
    <property type="match status" value="1"/>
</dbReference>
<dbReference type="SUPFAM" id="SSF161098">
    <property type="entry name" value="MetI-like"/>
    <property type="match status" value="1"/>
</dbReference>
<evidence type="ECO:0000313" key="10">
    <source>
        <dbReference type="Proteomes" id="UP000197174"/>
    </source>
</evidence>
<feature type="domain" description="ABC transmembrane type-1" evidence="8">
    <location>
        <begin position="96"/>
        <end position="295"/>
    </location>
</feature>
<dbReference type="Proteomes" id="UP000197174">
    <property type="component" value="Unassembled WGS sequence"/>
</dbReference>
<dbReference type="Pfam" id="PF00528">
    <property type="entry name" value="BPD_transp_1"/>
    <property type="match status" value="1"/>
</dbReference>
<dbReference type="AlphaFoldDB" id="A0A246RFC5"/>
<keyword evidence="6 7" id="KW-0472">Membrane</keyword>
<comment type="subcellular location">
    <subcellularLocation>
        <location evidence="1 7">Cell membrane</location>
        <topology evidence="1 7">Multi-pass membrane protein</topology>
    </subcellularLocation>
</comment>
<reference evidence="9 10" key="1">
    <citation type="submission" date="2017-03" db="EMBL/GenBank/DDBJ databases">
        <title>Whole genome sequence of Micromonospora wenchangensis, isolated from mangrove soil.</title>
        <authorList>
            <person name="Yang H."/>
        </authorList>
    </citation>
    <scope>NUCLEOTIDE SEQUENCE [LARGE SCALE GENOMIC DNA]</scope>
    <source>
        <strain evidence="9 10">CCTCC AA 2012002</strain>
    </source>
</reference>
<dbReference type="PANTHER" id="PTHR43163:SF6">
    <property type="entry name" value="DIPEPTIDE TRANSPORT SYSTEM PERMEASE PROTEIN DPPB-RELATED"/>
    <property type="match status" value="1"/>
</dbReference>
<organism evidence="9 10">
    <name type="scientific">Micromonospora wenchangensis</name>
    <dbReference type="NCBI Taxonomy" id="1185415"/>
    <lineage>
        <taxon>Bacteria</taxon>
        <taxon>Bacillati</taxon>
        <taxon>Actinomycetota</taxon>
        <taxon>Actinomycetes</taxon>
        <taxon>Micromonosporales</taxon>
        <taxon>Micromonosporaceae</taxon>
        <taxon>Micromonospora</taxon>
    </lineage>
</organism>
<dbReference type="GO" id="GO:0005886">
    <property type="term" value="C:plasma membrane"/>
    <property type="evidence" value="ECO:0007669"/>
    <property type="project" value="UniProtKB-SubCell"/>
</dbReference>